<dbReference type="Proteomes" id="UP000533476">
    <property type="component" value="Unassembled WGS sequence"/>
</dbReference>
<dbReference type="EMBL" id="JABBVZ010000047">
    <property type="protein sequence ID" value="NMP23327.1"/>
    <property type="molecule type" value="Genomic_DNA"/>
</dbReference>
<evidence type="ECO:0000313" key="3">
    <source>
        <dbReference type="Proteomes" id="UP000533476"/>
    </source>
</evidence>
<dbReference type="InterPro" id="IPR029068">
    <property type="entry name" value="Glyas_Bleomycin-R_OHBP_Dase"/>
</dbReference>
<keyword evidence="3" id="KW-1185">Reference proteome</keyword>
<dbReference type="NCBIfam" id="NF041414">
    <property type="entry name" value="ArsI_CadI_VOC"/>
    <property type="match status" value="1"/>
</dbReference>
<dbReference type="Pfam" id="PF00903">
    <property type="entry name" value="Glyoxalase"/>
    <property type="match status" value="1"/>
</dbReference>
<sequence length="136" mass="15159">MTRTHIALDVANIDQAVRFYQSFLGVGPFRLLPGYAQFLLEEPALNLALSERPSAPHSAGHFGIEVPDPSMVDQALARARKSGLNPEMEANTICCHSRQEKFWVRDPDGYRWEVFWVRERWTAVPDGAPACGCCAG</sequence>
<dbReference type="PANTHER" id="PTHR41294">
    <property type="entry name" value="CADMIUM-INDUCED PROTEIN CADI"/>
    <property type="match status" value="1"/>
</dbReference>
<feature type="domain" description="VOC" evidence="1">
    <location>
        <begin position="2"/>
        <end position="117"/>
    </location>
</feature>
<dbReference type="GO" id="GO:0046686">
    <property type="term" value="P:response to cadmium ion"/>
    <property type="evidence" value="ECO:0007669"/>
    <property type="project" value="TreeGrafter"/>
</dbReference>
<comment type="caution">
    <text evidence="2">The sequence shown here is derived from an EMBL/GenBank/DDBJ whole genome shotgun (WGS) entry which is preliminary data.</text>
</comment>
<name>A0A7Y0Q395_9FIRM</name>
<proteinExistence type="predicted"/>
<dbReference type="PANTHER" id="PTHR41294:SF1">
    <property type="entry name" value="CADMIUM-INDUCED PROTEIN CADI"/>
    <property type="match status" value="1"/>
</dbReference>
<accession>A0A7Y0Q395</accession>
<dbReference type="PROSITE" id="PS51819">
    <property type="entry name" value="VOC"/>
    <property type="match status" value="1"/>
</dbReference>
<dbReference type="Gene3D" id="3.10.180.10">
    <property type="entry name" value="2,3-Dihydroxybiphenyl 1,2-Dioxygenase, domain 1"/>
    <property type="match status" value="1"/>
</dbReference>
<evidence type="ECO:0000259" key="1">
    <source>
        <dbReference type="PROSITE" id="PS51819"/>
    </source>
</evidence>
<dbReference type="InterPro" id="IPR049789">
    <property type="entry name" value="ArsI/CadI-like"/>
</dbReference>
<dbReference type="InterPro" id="IPR037523">
    <property type="entry name" value="VOC_core"/>
</dbReference>
<dbReference type="InterPro" id="IPR004360">
    <property type="entry name" value="Glyas_Fos-R_dOase_dom"/>
</dbReference>
<reference evidence="2 3" key="1">
    <citation type="submission" date="2020-04" db="EMBL/GenBank/DDBJ databases">
        <authorList>
            <person name="Zhang R."/>
            <person name="Schippers A."/>
        </authorList>
    </citation>
    <scope>NUCLEOTIDE SEQUENCE [LARGE SCALE GENOMIC DNA]</scope>
    <source>
        <strain evidence="2 3">DSM 109850</strain>
    </source>
</reference>
<evidence type="ECO:0000313" key="2">
    <source>
        <dbReference type="EMBL" id="NMP23327.1"/>
    </source>
</evidence>
<dbReference type="SUPFAM" id="SSF54593">
    <property type="entry name" value="Glyoxalase/Bleomycin resistance protein/Dihydroxybiphenyl dioxygenase"/>
    <property type="match status" value="1"/>
</dbReference>
<dbReference type="RefSeq" id="WP_169100501.1">
    <property type="nucleotide sequence ID" value="NZ_JABBVZ010000047.1"/>
</dbReference>
<dbReference type="InterPro" id="IPR052393">
    <property type="entry name" value="Cadmium-induced_rsp"/>
</dbReference>
<gene>
    <name evidence="2" type="ORF">HIJ39_13355</name>
</gene>
<organism evidence="2 3">
    <name type="scientific">Sulfobacillus harzensis</name>
    <dbReference type="NCBI Taxonomy" id="2729629"/>
    <lineage>
        <taxon>Bacteria</taxon>
        <taxon>Bacillati</taxon>
        <taxon>Bacillota</taxon>
        <taxon>Clostridia</taxon>
        <taxon>Eubacteriales</taxon>
        <taxon>Clostridiales Family XVII. Incertae Sedis</taxon>
        <taxon>Sulfobacillus</taxon>
    </lineage>
</organism>
<dbReference type="AlphaFoldDB" id="A0A7Y0Q395"/>
<protein>
    <submittedName>
        <fullName evidence="2">Glyoxalase</fullName>
    </submittedName>
</protein>